<name>A0A4V2Z119_9ACTN</name>
<gene>
    <name evidence="2" type="ORF">E1269_20685</name>
</gene>
<dbReference type="EMBL" id="SMKZ01000033">
    <property type="protein sequence ID" value="TDE03078.1"/>
    <property type="molecule type" value="Genomic_DNA"/>
</dbReference>
<dbReference type="AlphaFoldDB" id="A0A4V2Z119"/>
<evidence type="ECO:0000256" key="1">
    <source>
        <dbReference type="SAM" id="Phobius"/>
    </source>
</evidence>
<feature type="transmembrane region" description="Helical" evidence="1">
    <location>
        <begin position="88"/>
        <end position="106"/>
    </location>
</feature>
<comment type="caution">
    <text evidence="2">The sequence shown here is derived from an EMBL/GenBank/DDBJ whole genome shotgun (WGS) entry which is preliminary data.</text>
</comment>
<protein>
    <recommendedName>
        <fullName evidence="4">DUF2568 domain-containing protein</fullName>
    </recommendedName>
</protein>
<keyword evidence="3" id="KW-1185">Reference proteome</keyword>
<dbReference type="InParanoid" id="A0A4V2Z119"/>
<keyword evidence="1" id="KW-0812">Transmembrane</keyword>
<dbReference type="Proteomes" id="UP000294739">
    <property type="component" value="Unassembled WGS sequence"/>
</dbReference>
<evidence type="ECO:0000313" key="3">
    <source>
        <dbReference type="Proteomes" id="UP000294739"/>
    </source>
</evidence>
<feature type="transmembrane region" description="Helical" evidence="1">
    <location>
        <begin position="37"/>
        <end position="56"/>
    </location>
</feature>
<reference evidence="2 3" key="1">
    <citation type="submission" date="2019-03" db="EMBL/GenBank/DDBJ databases">
        <title>Draft genome sequences of novel Actinobacteria.</title>
        <authorList>
            <person name="Sahin N."/>
            <person name="Ay H."/>
            <person name="Saygin H."/>
        </authorList>
    </citation>
    <scope>NUCLEOTIDE SEQUENCE [LARGE SCALE GENOMIC DNA]</scope>
    <source>
        <strain evidence="2 3">5K138</strain>
    </source>
</reference>
<dbReference type="RefSeq" id="WP_131898049.1">
    <property type="nucleotide sequence ID" value="NZ_SMKZ01000033.1"/>
</dbReference>
<evidence type="ECO:0000313" key="2">
    <source>
        <dbReference type="EMBL" id="TDE03078.1"/>
    </source>
</evidence>
<evidence type="ECO:0008006" key="4">
    <source>
        <dbReference type="Google" id="ProtNLM"/>
    </source>
</evidence>
<keyword evidence="1" id="KW-1133">Transmembrane helix</keyword>
<sequence>MTGITKAAWVLLTALSALWALNHAVGAFVFAGDDIRPELFVLIALLGVVATIVLVGPYRERRLWAWWVVTAEVVALISVALITQPRVGVWYLTIGLLMAVAQLGTLREFRRDRAEQVT</sequence>
<proteinExistence type="predicted"/>
<accession>A0A4V2Z119</accession>
<feature type="transmembrane region" description="Helical" evidence="1">
    <location>
        <begin position="63"/>
        <end position="82"/>
    </location>
</feature>
<organism evidence="2 3">
    <name type="scientific">Jiangella asiatica</name>
    <dbReference type="NCBI Taxonomy" id="2530372"/>
    <lineage>
        <taxon>Bacteria</taxon>
        <taxon>Bacillati</taxon>
        <taxon>Actinomycetota</taxon>
        <taxon>Actinomycetes</taxon>
        <taxon>Jiangellales</taxon>
        <taxon>Jiangellaceae</taxon>
        <taxon>Jiangella</taxon>
    </lineage>
</organism>
<keyword evidence="1" id="KW-0472">Membrane</keyword>